<dbReference type="EMBL" id="JABXXP010000015">
    <property type="protein sequence ID" value="NVN10071.1"/>
    <property type="molecule type" value="Genomic_DNA"/>
</dbReference>
<dbReference type="Proteomes" id="UP000534870">
    <property type="component" value="Unassembled WGS sequence"/>
</dbReference>
<dbReference type="GO" id="GO:0031956">
    <property type="term" value="F:medium-chain fatty acid-CoA ligase activity"/>
    <property type="evidence" value="ECO:0007669"/>
    <property type="project" value="TreeGrafter"/>
</dbReference>
<protein>
    <submittedName>
        <fullName evidence="4">Acyl--CoA ligase</fullName>
    </submittedName>
</protein>
<sequence>MMADVTQLFDGAAEFERHCLGGTTPIVTYKSLAEEYGRLGLQPGSAILILAPNGLEFLQHWLAILSNGLVPVAISPSARSPRINRLRHEFGLAGVVGVKINPSLYDASDFTAVGTFRFVRFHGVRPRYSPHEVLILTSGTSGVDSACVHRVDSLIANAALHNQALGIRSTDRQLVVLPMYYSFALVAQAIGSMICGCQLIIDGPPFANEHFFARITDKRISVSAITPTLVRGILPYINNIPRLRVISVGGDQLSVNDARTLKYSGAADEIYFTYGLTEAGPRVSTLAAHEEPDAKLGSVGRVFPGIETRIEARAGAKAGELMLRTPTALLRKVGGAGKHPLDPDGWLRTGDLFTCDREGYLTYQGRLRDFVIIQGEKVNIKSVSRIAEEHPDVHHARAYVDGDGSLALSLQFRQTADVSVEIIKKFLRERLQRFEVPKNIVQVDSVEFRK</sequence>
<dbReference type="PANTHER" id="PTHR43201:SF5">
    <property type="entry name" value="MEDIUM-CHAIN ACYL-COA LIGASE ACSF2, MITOCHONDRIAL"/>
    <property type="match status" value="1"/>
</dbReference>
<dbReference type="AlphaFoldDB" id="A0A7Y7ITJ2"/>
<reference evidence="4 5" key="1">
    <citation type="submission" date="2020-06" db="EMBL/GenBank/DDBJ databases">
        <title>Description of novel acetic acid bacteria.</title>
        <authorList>
            <person name="Sombolestani A."/>
        </authorList>
    </citation>
    <scope>NUCLEOTIDE SEQUENCE [LARGE SCALE GENOMIC DNA]</scope>
    <source>
        <strain evidence="4 5">LMG 31431</strain>
    </source>
</reference>
<organism evidence="4 5">
    <name type="scientific">Nguyenibacter vanlangensis</name>
    <dbReference type="NCBI Taxonomy" id="1216886"/>
    <lineage>
        <taxon>Bacteria</taxon>
        <taxon>Pseudomonadati</taxon>
        <taxon>Pseudomonadota</taxon>
        <taxon>Alphaproteobacteria</taxon>
        <taxon>Acetobacterales</taxon>
        <taxon>Acetobacteraceae</taxon>
        <taxon>Nguyenibacter</taxon>
    </lineage>
</organism>
<dbReference type="Pfam" id="PF00501">
    <property type="entry name" value="AMP-binding"/>
    <property type="match status" value="1"/>
</dbReference>
<evidence type="ECO:0000256" key="1">
    <source>
        <dbReference type="ARBA" id="ARBA00006432"/>
    </source>
</evidence>
<evidence type="ECO:0000313" key="5">
    <source>
        <dbReference type="Proteomes" id="UP000534870"/>
    </source>
</evidence>
<dbReference type="RefSeq" id="WP_176638858.1">
    <property type="nucleotide sequence ID" value="NZ_JABXXP010000015.1"/>
</dbReference>
<dbReference type="InterPro" id="IPR042099">
    <property type="entry name" value="ANL_N_sf"/>
</dbReference>
<comment type="caution">
    <text evidence="4">The sequence shown here is derived from an EMBL/GenBank/DDBJ whole genome shotgun (WGS) entry which is preliminary data.</text>
</comment>
<keyword evidence="2 4" id="KW-0436">Ligase</keyword>
<feature type="domain" description="AMP-dependent synthetase/ligase" evidence="3">
    <location>
        <begin position="38"/>
        <end position="327"/>
    </location>
</feature>
<dbReference type="Gene3D" id="3.40.50.12780">
    <property type="entry name" value="N-terminal domain of ligase-like"/>
    <property type="match status" value="1"/>
</dbReference>
<evidence type="ECO:0000259" key="3">
    <source>
        <dbReference type="Pfam" id="PF00501"/>
    </source>
</evidence>
<dbReference type="Gene3D" id="3.30.300.30">
    <property type="match status" value="1"/>
</dbReference>
<evidence type="ECO:0000313" key="4">
    <source>
        <dbReference type="EMBL" id="NVN10071.1"/>
    </source>
</evidence>
<proteinExistence type="inferred from homology"/>
<dbReference type="SUPFAM" id="SSF56801">
    <property type="entry name" value="Acetyl-CoA synthetase-like"/>
    <property type="match status" value="1"/>
</dbReference>
<accession>A0A7Y7ITJ2</accession>
<comment type="similarity">
    <text evidence="1">Belongs to the ATP-dependent AMP-binding enzyme family.</text>
</comment>
<name>A0A7Y7ITJ2_9PROT</name>
<dbReference type="InterPro" id="IPR045851">
    <property type="entry name" value="AMP-bd_C_sf"/>
</dbReference>
<dbReference type="CDD" id="cd04433">
    <property type="entry name" value="AFD_class_I"/>
    <property type="match status" value="1"/>
</dbReference>
<dbReference type="PANTHER" id="PTHR43201">
    <property type="entry name" value="ACYL-COA SYNTHETASE"/>
    <property type="match status" value="1"/>
</dbReference>
<gene>
    <name evidence="4" type="ORF">HUK84_02715</name>
</gene>
<dbReference type="InterPro" id="IPR000873">
    <property type="entry name" value="AMP-dep_synth/lig_dom"/>
</dbReference>
<dbReference type="GO" id="GO:0006631">
    <property type="term" value="P:fatty acid metabolic process"/>
    <property type="evidence" value="ECO:0007669"/>
    <property type="project" value="TreeGrafter"/>
</dbReference>
<evidence type="ECO:0000256" key="2">
    <source>
        <dbReference type="ARBA" id="ARBA00022598"/>
    </source>
</evidence>